<organism evidence="4 5">
    <name type="scientific">Candidatus Ruthia endofausta</name>
    <dbReference type="NCBI Taxonomy" id="2738852"/>
    <lineage>
        <taxon>Bacteria</taxon>
        <taxon>Pseudomonadati</taxon>
        <taxon>Pseudomonadota</taxon>
        <taxon>Gammaproteobacteria</taxon>
        <taxon>Candidatus Pseudothioglobaceae</taxon>
        <taxon>Candidatus Ruthturnera</taxon>
    </lineage>
</organism>
<reference evidence="4 5" key="1">
    <citation type="submission" date="2020-05" db="EMBL/GenBank/DDBJ databases">
        <title>Horizontal transmission and recombination maintain forever young bacterial symbiont genomes.</title>
        <authorList>
            <person name="Russell S.L."/>
            <person name="Pepper-Tunick E."/>
            <person name="Svedberg J."/>
            <person name="Byrne A."/>
            <person name="Ruelas Castillo J."/>
            <person name="Vollmers C."/>
            <person name="Beinart R.A."/>
            <person name="Corbett-Detig R."/>
        </authorList>
    </citation>
    <scope>NUCLEOTIDE SEQUENCE [LARGE SCALE GENOMIC DNA]</scope>
    <source>
        <strain evidence="4">JDF_Ridge</strain>
    </source>
</reference>
<keyword evidence="1" id="KW-0963">Cytoplasm</keyword>
<dbReference type="Pfam" id="PF03588">
    <property type="entry name" value="Leu_Phe_trans"/>
    <property type="match status" value="1"/>
</dbReference>
<gene>
    <name evidence="4" type="ORF">HUE58_06325</name>
</gene>
<dbReference type="AlphaFoldDB" id="A0A6N0HR00"/>
<keyword evidence="2 4" id="KW-0808">Transferase</keyword>
<evidence type="ECO:0000256" key="1">
    <source>
        <dbReference type="ARBA" id="ARBA00022490"/>
    </source>
</evidence>
<dbReference type="Gene3D" id="3.40.630.70">
    <property type="entry name" value="Leucyl/phenylalanyl-tRNA-protein transferase, C-terminal domain"/>
    <property type="match status" value="1"/>
</dbReference>
<proteinExistence type="predicted"/>
<keyword evidence="3" id="KW-0012">Acyltransferase</keyword>
<dbReference type="InterPro" id="IPR042221">
    <property type="entry name" value="Leu/Phe-tRNA_Trfase_N"/>
</dbReference>
<dbReference type="InterPro" id="IPR016181">
    <property type="entry name" value="Acyl_CoA_acyltransferase"/>
</dbReference>
<dbReference type="PANTHER" id="PTHR30098:SF2">
    <property type="entry name" value="LEUCYL_PHENYLALANYL-TRNA--PROTEIN TRANSFERASE"/>
    <property type="match status" value="1"/>
</dbReference>
<sequence length="134" mass="15731">MGELTTHRLLETYQQRIFPWYNESELVLRYSPDPRMVITLERLHISKSLNKTIRSDKFEVKVDTNFECVIHHCKAIQRKNQNGTWINNDMVHVYTALHLQGFAHLVEVYKDSQLVGGLYRVALGQVFLVSLCFH</sequence>
<dbReference type="GO" id="GO:0005737">
    <property type="term" value="C:cytoplasm"/>
    <property type="evidence" value="ECO:0007669"/>
    <property type="project" value="TreeGrafter"/>
</dbReference>
<dbReference type="EMBL" id="CP054490">
    <property type="protein sequence ID" value="QKQ24698.1"/>
    <property type="molecule type" value="Genomic_DNA"/>
</dbReference>
<evidence type="ECO:0000256" key="3">
    <source>
        <dbReference type="ARBA" id="ARBA00023315"/>
    </source>
</evidence>
<dbReference type="InterPro" id="IPR042203">
    <property type="entry name" value="Leu/Phe-tRNA_Trfase_C"/>
</dbReference>
<accession>A0A6N0HR00</accession>
<dbReference type="GO" id="GO:0030163">
    <property type="term" value="P:protein catabolic process"/>
    <property type="evidence" value="ECO:0007669"/>
    <property type="project" value="InterPro"/>
</dbReference>
<protein>
    <submittedName>
        <fullName evidence="4">Leucyl/phenylalanyl-tRNA--protein transferase</fullName>
    </submittedName>
</protein>
<evidence type="ECO:0000256" key="2">
    <source>
        <dbReference type="ARBA" id="ARBA00022679"/>
    </source>
</evidence>
<name>A0A6N0HR00_9GAMM</name>
<evidence type="ECO:0000313" key="4">
    <source>
        <dbReference type="EMBL" id="QKQ24698.1"/>
    </source>
</evidence>
<dbReference type="GO" id="GO:0008914">
    <property type="term" value="F:leucyl-tRNA--protein transferase activity"/>
    <property type="evidence" value="ECO:0007669"/>
    <property type="project" value="InterPro"/>
</dbReference>
<dbReference type="InterPro" id="IPR004616">
    <property type="entry name" value="Leu/Phe-tRNA_Trfase"/>
</dbReference>
<keyword evidence="5" id="KW-1185">Reference proteome</keyword>
<dbReference type="SUPFAM" id="SSF55729">
    <property type="entry name" value="Acyl-CoA N-acyltransferases (Nat)"/>
    <property type="match status" value="1"/>
</dbReference>
<dbReference type="KEGG" id="reo:HUE58_06325"/>
<dbReference type="PANTHER" id="PTHR30098">
    <property type="entry name" value="LEUCYL/PHENYLALANYL-TRNA--PROTEIN TRANSFERASE"/>
    <property type="match status" value="1"/>
</dbReference>
<evidence type="ECO:0000313" key="5">
    <source>
        <dbReference type="Proteomes" id="UP000509429"/>
    </source>
</evidence>
<dbReference type="Gene3D" id="3.30.70.3550">
    <property type="entry name" value="Leucyl/phenylalanyl-tRNA-protein transferase, N-terminal domain"/>
    <property type="match status" value="1"/>
</dbReference>
<dbReference type="Proteomes" id="UP000509429">
    <property type="component" value="Chromosome"/>
</dbReference>